<organism evidence="2 3">
    <name type="scientific">Alligator mississippiensis</name>
    <name type="common">American alligator</name>
    <dbReference type="NCBI Taxonomy" id="8496"/>
    <lineage>
        <taxon>Eukaryota</taxon>
        <taxon>Metazoa</taxon>
        <taxon>Chordata</taxon>
        <taxon>Craniata</taxon>
        <taxon>Vertebrata</taxon>
        <taxon>Euteleostomi</taxon>
        <taxon>Archelosauria</taxon>
        <taxon>Archosauria</taxon>
        <taxon>Crocodylia</taxon>
        <taxon>Alligatoridae</taxon>
        <taxon>Alligatorinae</taxon>
        <taxon>Alligator</taxon>
    </lineage>
</organism>
<sequence>MLHLANLLQVLRSHQEMQPESRRQISQAGGTGGRWSPAIPSSAVLPGPAPDAAPWSFSTIWSLHRRRVRAGSQARAQTTGGSRTTGTRRHLLGAPGTPPGLALLAAAVAPTTHPAGRAAQTQEGASS</sequence>
<evidence type="ECO:0000313" key="3">
    <source>
        <dbReference type="Proteomes" id="UP000050525"/>
    </source>
</evidence>
<evidence type="ECO:0000256" key="1">
    <source>
        <dbReference type="SAM" id="MobiDB-lite"/>
    </source>
</evidence>
<feature type="compositionally biased region" description="Basic and acidic residues" evidence="1">
    <location>
        <begin position="14"/>
        <end position="23"/>
    </location>
</feature>
<keyword evidence="3" id="KW-1185">Reference proteome</keyword>
<gene>
    <name evidence="2" type="ORF">Y1Q_0012950</name>
</gene>
<dbReference type="Proteomes" id="UP000050525">
    <property type="component" value="Unassembled WGS sequence"/>
</dbReference>
<feature type="region of interest" description="Disordered" evidence="1">
    <location>
        <begin position="67"/>
        <end position="99"/>
    </location>
</feature>
<comment type="caution">
    <text evidence="2">The sequence shown here is derived from an EMBL/GenBank/DDBJ whole genome shotgun (WGS) entry which is preliminary data.</text>
</comment>
<feature type="region of interest" description="Disordered" evidence="1">
    <location>
        <begin position="14"/>
        <end position="50"/>
    </location>
</feature>
<dbReference type="AlphaFoldDB" id="A0A151P1A9"/>
<proteinExistence type="predicted"/>
<name>A0A151P1A9_ALLMI</name>
<reference evidence="2 3" key="1">
    <citation type="journal article" date="2012" name="Genome Biol.">
        <title>Sequencing three crocodilian genomes to illuminate the evolution of archosaurs and amniotes.</title>
        <authorList>
            <person name="St John J.A."/>
            <person name="Braun E.L."/>
            <person name="Isberg S.R."/>
            <person name="Miles L.G."/>
            <person name="Chong A.Y."/>
            <person name="Gongora J."/>
            <person name="Dalzell P."/>
            <person name="Moran C."/>
            <person name="Bed'hom B."/>
            <person name="Abzhanov A."/>
            <person name="Burgess S.C."/>
            <person name="Cooksey A.M."/>
            <person name="Castoe T.A."/>
            <person name="Crawford N.G."/>
            <person name="Densmore L.D."/>
            <person name="Drew J.C."/>
            <person name="Edwards S.V."/>
            <person name="Faircloth B.C."/>
            <person name="Fujita M.K."/>
            <person name="Greenwold M.J."/>
            <person name="Hoffmann F.G."/>
            <person name="Howard J.M."/>
            <person name="Iguchi T."/>
            <person name="Janes D.E."/>
            <person name="Khan S.Y."/>
            <person name="Kohno S."/>
            <person name="de Koning A.J."/>
            <person name="Lance S.L."/>
            <person name="McCarthy F.M."/>
            <person name="McCormack J.E."/>
            <person name="Merchant M.E."/>
            <person name="Peterson D.G."/>
            <person name="Pollock D.D."/>
            <person name="Pourmand N."/>
            <person name="Raney B.J."/>
            <person name="Roessler K.A."/>
            <person name="Sanford J.R."/>
            <person name="Sawyer R.H."/>
            <person name="Schmidt C.J."/>
            <person name="Triplett E.W."/>
            <person name="Tuberville T.D."/>
            <person name="Venegas-Anaya M."/>
            <person name="Howard J.T."/>
            <person name="Jarvis E.D."/>
            <person name="Guillette L.J.Jr."/>
            <person name="Glenn T.C."/>
            <person name="Green R.E."/>
            <person name="Ray D.A."/>
        </authorList>
    </citation>
    <scope>NUCLEOTIDE SEQUENCE [LARGE SCALE GENOMIC DNA]</scope>
    <source>
        <strain evidence="2">KSC_2009_1</strain>
    </source>
</reference>
<dbReference type="EMBL" id="AKHW03001374">
    <property type="protein sequence ID" value="KYO42659.1"/>
    <property type="molecule type" value="Genomic_DNA"/>
</dbReference>
<accession>A0A151P1A9</accession>
<protein>
    <submittedName>
        <fullName evidence="2">Uncharacterized protein</fullName>
    </submittedName>
</protein>
<evidence type="ECO:0000313" key="2">
    <source>
        <dbReference type="EMBL" id="KYO42659.1"/>
    </source>
</evidence>